<name>A0A834WT01_9FABA</name>
<sequence length="139" mass="15053">MSNPRGQKGPGNIEQLSCLISSIPLSVSIDLVLLWYLSAVLVSDVLLNDVGLCLHSSMTNASKSGALLHDIHYWLGTGPDPSSSVFRLCPIEGPLSHLDESWRCCHGKGGRSLISLIPLRGNFLDDSVIEVMQNEENVV</sequence>
<protein>
    <submittedName>
        <fullName evidence="1">Uncharacterized protein</fullName>
    </submittedName>
</protein>
<keyword evidence="2" id="KW-1185">Reference proteome</keyword>
<dbReference type="AlphaFoldDB" id="A0A834WT01"/>
<organism evidence="1 2">
    <name type="scientific">Senna tora</name>
    <dbReference type="NCBI Taxonomy" id="362788"/>
    <lineage>
        <taxon>Eukaryota</taxon>
        <taxon>Viridiplantae</taxon>
        <taxon>Streptophyta</taxon>
        <taxon>Embryophyta</taxon>
        <taxon>Tracheophyta</taxon>
        <taxon>Spermatophyta</taxon>
        <taxon>Magnoliopsida</taxon>
        <taxon>eudicotyledons</taxon>
        <taxon>Gunneridae</taxon>
        <taxon>Pentapetalae</taxon>
        <taxon>rosids</taxon>
        <taxon>fabids</taxon>
        <taxon>Fabales</taxon>
        <taxon>Fabaceae</taxon>
        <taxon>Caesalpinioideae</taxon>
        <taxon>Cassia clade</taxon>
        <taxon>Senna</taxon>
    </lineage>
</organism>
<comment type="caution">
    <text evidence="1">The sequence shown here is derived from an EMBL/GenBank/DDBJ whole genome shotgun (WGS) entry which is preliminary data.</text>
</comment>
<reference evidence="1" key="1">
    <citation type="submission" date="2020-09" db="EMBL/GenBank/DDBJ databases">
        <title>Genome-Enabled Discovery of Anthraquinone Biosynthesis in Senna tora.</title>
        <authorList>
            <person name="Kang S.-H."/>
            <person name="Pandey R.P."/>
            <person name="Lee C.-M."/>
            <person name="Sim J.-S."/>
            <person name="Jeong J.-T."/>
            <person name="Choi B.-S."/>
            <person name="Jung M."/>
            <person name="Ginzburg D."/>
            <person name="Zhao K."/>
            <person name="Won S.Y."/>
            <person name="Oh T.-J."/>
            <person name="Yu Y."/>
            <person name="Kim N.-H."/>
            <person name="Lee O.R."/>
            <person name="Lee T.-H."/>
            <person name="Bashyal P."/>
            <person name="Kim T.-S."/>
            <person name="Lee W.-H."/>
            <person name="Kawkins C."/>
            <person name="Kim C.-K."/>
            <person name="Kim J.S."/>
            <person name="Ahn B.O."/>
            <person name="Rhee S.Y."/>
            <person name="Sohng J.K."/>
        </authorList>
    </citation>
    <scope>NUCLEOTIDE SEQUENCE</scope>
    <source>
        <tissue evidence="1">Leaf</tissue>
    </source>
</reference>
<proteinExistence type="predicted"/>
<evidence type="ECO:0000313" key="1">
    <source>
        <dbReference type="EMBL" id="KAF7831832.1"/>
    </source>
</evidence>
<accession>A0A834WT01</accession>
<gene>
    <name evidence="1" type="ORF">G2W53_014165</name>
</gene>
<dbReference type="EMBL" id="JAAIUW010000005">
    <property type="protein sequence ID" value="KAF7831832.1"/>
    <property type="molecule type" value="Genomic_DNA"/>
</dbReference>
<evidence type="ECO:0000313" key="2">
    <source>
        <dbReference type="Proteomes" id="UP000634136"/>
    </source>
</evidence>
<dbReference type="Proteomes" id="UP000634136">
    <property type="component" value="Unassembled WGS sequence"/>
</dbReference>